<reference evidence="2 3" key="1">
    <citation type="submission" date="2024-09" db="EMBL/GenBank/DDBJ databases">
        <authorList>
            <person name="Sun Q."/>
            <person name="Mori K."/>
        </authorList>
    </citation>
    <scope>NUCLEOTIDE SEQUENCE [LARGE SCALE GENOMIC DNA]</scope>
    <source>
        <strain evidence="2 3">CCM 7957</strain>
    </source>
</reference>
<name>A0ABV6H9H7_9ACTN</name>
<comment type="caution">
    <text evidence="2">The sequence shown here is derived from an EMBL/GenBank/DDBJ whole genome shotgun (WGS) entry which is preliminary data.</text>
</comment>
<protein>
    <submittedName>
        <fullName evidence="2">VOC family protein</fullName>
    </submittedName>
</protein>
<evidence type="ECO:0000313" key="3">
    <source>
        <dbReference type="Proteomes" id="UP001589783"/>
    </source>
</evidence>
<proteinExistence type="predicted"/>
<evidence type="ECO:0000259" key="1">
    <source>
        <dbReference type="PROSITE" id="PS51819"/>
    </source>
</evidence>
<dbReference type="Proteomes" id="UP001589783">
    <property type="component" value="Unassembled WGS sequence"/>
</dbReference>
<feature type="domain" description="VOC" evidence="1">
    <location>
        <begin position="110"/>
        <end position="226"/>
    </location>
</feature>
<gene>
    <name evidence="2" type="ORF">ACFFJD_11900</name>
</gene>
<keyword evidence="3" id="KW-1185">Reference proteome</keyword>
<dbReference type="Pfam" id="PF13669">
    <property type="entry name" value="Glyoxalase_4"/>
    <property type="match status" value="1"/>
</dbReference>
<accession>A0ABV6H9H7</accession>
<evidence type="ECO:0000313" key="2">
    <source>
        <dbReference type="EMBL" id="MFC0315549.1"/>
    </source>
</evidence>
<dbReference type="InterPro" id="IPR029068">
    <property type="entry name" value="Glyas_Bleomycin-R_OHBP_Dase"/>
</dbReference>
<dbReference type="Gene3D" id="3.10.180.10">
    <property type="entry name" value="2,3-Dihydroxybiphenyl 1,2-Dioxygenase, domain 1"/>
    <property type="match status" value="1"/>
</dbReference>
<dbReference type="RefSeq" id="WP_382364340.1">
    <property type="nucleotide sequence ID" value="NZ_JBHLWV010000020.1"/>
</dbReference>
<dbReference type="EMBL" id="JBHLWV010000020">
    <property type="protein sequence ID" value="MFC0315549.1"/>
    <property type="molecule type" value="Genomic_DNA"/>
</dbReference>
<organism evidence="2 3">
    <name type="scientific">Gordonia phosphorivorans</name>
    <dbReference type="NCBI Taxonomy" id="1056982"/>
    <lineage>
        <taxon>Bacteria</taxon>
        <taxon>Bacillati</taxon>
        <taxon>Actinomycetota</taxon>
        <taxon>Actinomycetes</taxon>
        <taxon>Mycobacteriales</taxon>
        <taxon>Gordoniaceae</taxon>
        <taxon>Gordonia</taxon>
    </lineage>
</organism>
<sequence>MAADPLRLSDVAVTVVVDDPAAAAAVYEILVGPVDPATGVWAAGNGSIAAAPAANSGPWAAFEAADVPAAAALLGRRGLPLVGEGSVRRAEGVAAVGITNAAGARSGAALLDHVVYTAPSVDAAIALFAGRVGMDLRLVRQFGEVAQVFFRTASVVVEVLAGGETGGADFGLWGLAWRCPDLDREHARLSREGLALSEIRVGRKPGTRVATVREPALGTPTILLEQTPR</sequence>
<dbReference type="InterPro" id="IPR037523">
    <property type="entry name" value="VOC_core"/>
</dbReference>
<dbReference type="SUPFAM" id="SSF54593">
    <property type="entry name" value="Glyoxalase/Bleomycin resistance protein/Dihydroxybiphenyl dioxygenase"/>
    <property type="match status" value="1"/>
</dbReference>
<dbReference type="PROSITE" id="PS51819">
    <property type="entry name" value="VOC"/>
    <property type="match status" value="1"/>
</dbReference>